<keyword evidence="2" id="KW-1185">Reference proteome</keyword>
<dbReference type="EMBL" id="CP002038">
    <property type="protein sequence ID" value="ADM97728.1"/>
    <property type="molecule type" value="Genomic_DNA"/>
</dbReference>
<dbReference type="Proteomes" id="UP000006859">
    <property type="component" value="Chromosome"/>
</dbReference>
<proteinExistence type="predicted"/>
<reference evidence="1 2" key="1">
    <citation type="journal article" date="2011" name="J. Bacteriol.">
        <title>Genome sequence of the plant-pathogenic bacterium Dickeya dadantii 3937.</title>
        <authorList>
            <person name="Glasner J.D."/>
            <person name="Yang C.H."/>
            <person name="Reverchon S."/>
            <person name="Hugouvieux-Cotte-Pattat N."/>
            <person name="Condemine G."/>
            <person name="Bohin J.P."/>
            <person name="Van Gijsegem F."/>
            <person name="Yang S."/>
            <person name="Franza T."/>
            <person name="Expert D."/>
            <person name="Plunkett G. III"/>
            <person name="San Francisco M.J."/>
            <person name="Charkowski A.O."/>
            <person name="Py B."/>
            <person name="Bell K."/>
            <person name="Rauscher L."/>
            <person name="Rodriguez-Palenzuela P."/>
            <person name="Toussaint A."/>
            <person name="Holeva M.C."/>
            <person name="He S.Y."/>
            <person name="Douet V."/>
            <person name="Boccara M."/>
            <person name="Blanco C."/>
            <person name="Toth I."/>
            <person name="Anderson B.D."/>
            <person name="Biehl B.S."/>
            <person name="Mau B."/>
            <person name="Flynn S.M."/>
            <person name="Barras F."/>
            <person name="Lindeberg M."/>
            <person name="Birch P.R."/>
            <person name="Tsuyumu S."/>
            <person name="Shi X."/>
            <person name="Hibbing M."/>
            <person name="Yap M.N."/>
            <person name="Carpentier M."/>
            <person name="Dassa E."/>
            <person name="Umehara M."/>
            <person name="Kim J.F."/>
            <person name="Rusch M."/>
            <person name="Soni P."/>
            <person name="Mayhew G.F."/>
            <person name="Fouts D.E."/>
            <person name="Gill S.R."/>
            <person name="Blattner F.R."/>
            <person name="Keen N.T."/>
            <person name="Perna N.T."/>
        </authorList>
    </citation>
    <scope>NUCLEOTIDE SEQUENCE [LARGE SCALE GENOMIC DNA]</scope>
    <source>
        <strain evidence="1 2">3937</strain>
    </source>
</reference>
<dbReference type="HOGENOM" id="CLU_1624508_0_0_6"/>
<dbReference type="KEGG" id="ddd:Dda3937_04517"/>
<dbReference type="STRING" id="198628.Dda3937_04517"/>
<evidence type="ECO:0000313" key="1">
    <source>
        <dbReference type="EMBL" id="ADM97728.1"/>
    </source>
</evidence>
<sequence>MALLPTCLYFDKHRPDLIIPATAEGEIINTVIHPPSSAGRRFNEYRYDPLLASGPSVFTDLRLFVSRHRRIRRASHHPAGQHHRHADPVSVVVVADYPGAVGQTGVPCADPLYGAAVRADWRRRDAVFRPAARPVRTGNHFLRRQHAGGADHRERVFASDPRA</sequence>
<organism evidence="1 2">
    <name type="scientific">Dickeya dadantii (strain 3937)</name>
    <name type="common">Erwinia chrysanthemi (strain 3937)</name>
    <dbReference type="NCBI Taxonomy" id="198628"/>
    <lineage>
        <taxon>Bacteria</taxon>
        <taxon>Pseudomonadati</taxon>
        <taxon>Pseudomonadota</taxon>
        <taxon>Gammaproteobacteria</taxon>
        <taxon>Enterobacterales</taxon>
        <taxon>Pectobacteriaceae</taxon>
        <taxon>Dickeya</taxon>
    </lineage>
</organism>
<accession>E0SHG3</accession>
<evidence type="ECO:0000313" key="2">
    <source>
        <dbReference type="Proteomes" id="UP000006859"/>
    </source>
</evidence>
<protein>
    <submittedName>
        <fullName evidence="1">Uncharacterized protein</fullName>
    </submittedName>
</protein>
<gene>
    <name evidence="1" type="ordered locus">Dda3937_04517</name>
</gene>
<name>E0SHG3_DICD3</name>
<dbReference type="AlphaFoldDB" id="E0SHG3"/>